<protein>
    <submittedName>
        <fullName evidence="2">SIR2 family protein</fullName>
    </submittedName>
</protein>
<comment type="caution">
    <text evidence="2">The sequence shown here is derived from an EMBL/GenBank/DDBJ whole genome shotgun (WGS) entry which is preliminary data.</text>
</comment>
<dbReference type="Pfam" id="PF13289">
    <property type="entry name" value="SIR2_2"/>
    <property type="match status" value="1"/>
</dbReference>
<sequence length="2052" mass="235332">MDRTWRNAHELREYELQQWPYSVHSIDETLDVERIEGRAKQLLFQALNRRNLVAFVGSGVPIAYGRLSWSEWLAKQSKNIKKLSKAYKTCAKASELFIERHLNIIKLENSRDIFDKSELKIIENYINTRCWEINYFRKELNRISYTMDRMSGEEDPFLQTEMQVVFEVASKLQEMLLDASELFIEKGKDGNWKLAEGDWHLCGFNPRLPHARAPIDISRILDRVSENARTIVRGMSARRRKNYLRLKRKYKRALRDLVSAIDDPATSLSVEDFAKRLLVDECAHAEGILEVGLTRADGKHPPEIADFLQYIREYGAGNSGSNLRRNIRGIREDPSRFWSLAYFRTNYFLKRLQLNEKATLDEFFAGPWRTAIEIIGNSAKENKTKTAGGLERRFISPTHRFTLALILKLMSGTDKGEKFIKDEFSKSPLPDEQDEGAGLDEREDEHSIKQQEFESRRSLIDDELDPLAKCALTLGIRHYLTTNYDLEIERYFRDRGYQHFSDKKRDTSVEPQEIRRQNQKNYPTDQLGGFLKDDAFEPRQASELVAFSVDQDNADAAVFHLHGRATRDSNLVITERNYMDLYLRNDKNRDTVNESIRVAFSANPLLFIGLGMNEADLMRPFREFMSNRDRQLGRTAIALSPGMDSKEKRAQHASLRYVRYGAHTIFYGDAWVKDGEKYKKIDWLHRIMKLLKAISDVNKETKRRRLSSNEIFNRIDKSVGKCEIRNENGETSYQNALDLIFDGLDRKKKNAQYIVKNTKFTKCAFICEQLKSKKDVSNELFETHAERHRESIDFELEFIPELLRIAIRGTSGKSVEDKKRDIEAMKIAIDGVTSSILTASMCISLEELERERKDWWHLWQAGPPVRVPQFRMKEDHPRPILPTHSQRGDIHLPNRFIRHELDNTITRHKDQDGTVEPSERSAYSNLPVTGVLPFDTFINATWSRMRQDQDAVLSGKDRARRLHVIAAHRGSGKGIFQSTLSTNRGMQAYIEANWPGAVTGGNSPIYATASFINLSFSSEVASTFDMLEGSVWYAAMLAEKDAWAISGARPGQDLDEDITRRVKEKQVAQEGISRIRRLEAAFRLFAERAGKHRRNVRLLVCISATELLHYPGGLVKNREIEQVLNLLVGEKSRDWPIDVVLVTGERTVSETLAPSTPFLEKYRAAVNENSNEGPEQGHPLLFVPTMRPDINPRGLQNICRRMDRINLDFAGMMPEPQPESARGALEQQIPETKPGTSPQRPHHAGEIAYVHFMRTVKPERLLVDNFFPLAVVLFFGFVKENAVEEEPMIEDVLKKGIGAFRFDKTDREDVFKTPDPAESYRQLSSRKDDEIAEQFWKWQDDCKSDLGQDYTDLFAAGVQHDLKSARELLLKRYRVENKVSQKPSRALREWRDIRALLANNRYCLTILLACAQRIALSQDTLGEACEAAEAFIRNTVDHVKTVSAEKREEVVLSDVLDAYEAFDRVGHPSDDIRLHLCLLRHLGVMVGPCSADVLAQVPEIRHYFENIYVGNDRLRIERINEALTELAERGLVFRLRPHPRLINRYNMLKRRGKHRKKEQYYGPENNPETTYRYALHRLMQAHVTRKMGSGPRDAAHFNSYAPSLFASMPSDLPRLNHEAYTFLGSLLANLSQYPDHRAAMPGPENWHYAKTPLNTQIQALRAALGVVRSSFSIAVVSRFEDYSYLGEHDVSRRGYFEEYRVQVRWLIRKAYELLDRSSDKPLRDYDPYSTEFAHINAFYADEVVWLYNECGVVNLVQGNLSDAVSLLRQAITINRRIEGQMDGGAQHNRISLNLAIAQLERGRLTAARSRLTAICGSEEQKSQRKGRVWHIAHGYLGLVDHLMGNIDSARRHYERAIRVLDIYGDTRACAIFYRHAGDIERAQGDFDKAKSNFRSALAFAEAGGHEDVHKRVRLSMIRADIAASVADGRRPEVTQVMVELKMVGDYADIMEMPSLRVDVDHVRAELLLADGETTLAGELLSRNLTITKRNEMYLRMNGTLTRYAEALHLRGLSDQANSILFSSLEIAKRTSSQAEINAVESVFEKLNPTGAN</sequence>
<feature type="compositionally biased region" description="Acidic residues" evidence="1">
    <location>
        <begin position="431"/>
        <end position="443"/>
    </location>
</feature>
<feature type="compositionally biased region" description="Basic and acidic residues" evidence="1">
    <location>
        <begin position="444"/>
        <end position="454"/>
    </location>
</feature>
<accession>A0ABT4VJ77</accession>
<dbReference type="Pfam" id="PF13424">
    <property type="entry name" value="TPR_12"/>
    <property type="match status" value="1"/>
</dbReference>
<organism evidence="2 3">
    <name type="scientific">Hoeflea poritis</name>
    <dbReference type="NCBI Taxonomy" id="2993659"/>
    <lineage>
        <taxon>Bacteria</taxon>
        <taxon>Pseudomonadati</taxon>
        <taxon>Pseudomonadota</taxon>
        <taxon>Alphaproteobacteria</taxon>
        <taxon>Hyphomicrobiales</taxon>
        <taxon>Rhizobiaceae</taxon>
        <taxon>Hoeflea</taxon>
    </lineage>
</organism>
<dbReference type="EMBL" id="JAPJZH010000002">
    <property type="protein sequence ID" value="MDA4844746.1"/>
    <property type="molecule type" value="Genomic_DNA"/>
</dbReference>
<dbReference type="Proteomes" id="UP001148313">
    <property type="component" value="Unassembled WGS sequence"/>
</dbReference>
<evidence type="ECO:0000256" key="1">
    <source>
        <dbReference type="SAM" id="MobiDB-lite"/>
    </source>
</evidence>
<proteinExistence type="predicted"/>
<dbReference type="InterPro" id="IPR019734">
    <property type="entry name" value="TPR_rpt"/>
</dbReference>
<keyword evidence="3" id="KW-1185">Reference proteome</keyword>
<evidence type="ECO:0000313" key="3">
    <source>
        <dbReference type="Proteomes" id="UP001148313"/>
    </source>
</evidence>
<evidence type="ECO:0000313" key="2">
    <source>
        <dbReference type="EMBL" id="MDA4844746.1"/>
    </source>
</evidence>
<dbReference type="InterPro" id="IPR011990">
    <property type="entry name" value="TPR-like_helical_dom_sf"/>
</dbReference>
<gene>
    <name evidence="2" type="ORF">OOZ53_05255</name>
</gene>
<dbReference type="RefSeq" id="WP_271088273.1">
    <property type="nucleotide sequence ID" value="NZ_JAPJZH010000002.1"/>
</dbReference>
<feature type="region of interest" description="Disordered" evidence="1">
    <location>
        <begin position="420"/>
        <end position="454"/>
    </location>
</feature>
<dbReference type="SMART" id="SM00028">
    <property type="entry name" value="TPR"/>
    <property type="match status" value="3"/>
</dbReference>
<dbReference type="Gene3D" id="1.25.40.10">
    <property type="entry name" value="Tetratricopeptide repeat domain"/>
    <property type="match status" value="1"/>
</dbReference>
<name>A0ABT4VJ77_9HYPH</name>
<reference evidence="2" key="1">
    <citation type="submission" date="2022-11" db="EMBL/GenBank/DDBJ databases">
        <title>Hoeflea poritis sp. nov., isolated from scleractinian coral Porites lutea.</title>
        <authorList>
            <person name="Zhang G."/>
            <person name="Wei Q."/>
            <person name="Cai L."/>
        </authorList>
    </citation>
    <scope>NUCLEOTIDE SEQUENCE</scope>
    <source>
        <strain evidence="2">E7-10</strain>
    </source>
</reference>
<dbReference type="SUPFAM" id="SSF48452">
    <property type="entry name" value="TPR-like"/>
    <property type="match status" value="2"/>
</dbReference>